<reference evidence="1 2" key="1">
    <citation type="submission" date="2019-02" db="EMBL/GenBank/DDBJ databases">
        <title>Deep-cultivation of Planctomycetes and their phenomic and genomic characterization uncovers novel biology.</title>
        <authorList>
            <person name="Wiegand S."/>
            <person name="Jogler M."/>
            <person name="Boedeker C."/>
            <person name="Pinto D."/>
            <person name="Vollmers J."/>
            <person name="Rivas-Marin E."/>
            <person name="Kohn T."/>
            <person name="Peeters S.H."/>
            <person name="Heuer A."/>
            <person name="Rast P."/>
            <person name="Oberbeckmann S."/>
            <person name="Bunk B."/>
            <person name="Jeske O."/>
            <person name="Meyerdierks A."/>
            <person name="Storesund J.E."/>
            <person name="Kallscheuer N."/>
            <person name="Luecker S."/>
            <person name="Lage O.M."/>
            <person name="Pohl T."/>
            <person name="Merkel B.J."/>
            <person name="Hornburger P."/>
            <person name="Mueller R.-W."/>
            <person name="Bruemmer F."/>
            <person name="Labrenz M."/>
            <person name="Spormann A.M."/>
            <person name="Op den Camp H."/>
            <person name="Overmann J."/>
            <person name="Amann R."/>
            <person name="Jetten M.S.M."/>
            <person name="Mascher T."/>
            <person name="Medema M.H."/>
            <person name="Devos D.P."/>
            <person name="Kaster A.-K."/>
            <person name="Ovreas L."/>
            <person name="Rohde M."/>
            <person name="Galperin M.Y."/>
            <person name="Jogler C."/>
        </authorList>
    </citation>
    <scope>NUCLEOTIDE SEQUENCE [LARGE SCALE GENOMIC DNA]</scope>
    <source>
        <strain evidence="1 2">Spa11</strain>
    </source>
</reference>
<dbReference type="Proteomes" id="UP000316426">
    <property type="component" value="Chromosome"/>
</dbReference>
<proteinExistence type="predicted"/>
<gene>
    <name evidence="1" type="ORF">Spa11_12500</name>
</gene>
<evidence type="ECO:0000313" key="2">
    <source>
        <dbReference type="Proteomes" id="UP000316426"/>
    </source>
</evidence>
<protein>
    <submittedName>
        <fullName evidence="1">Uncharacterized protein</fullName>
    </submittedName>
</protein>
<sequence length="44" mass="5222">MTLTQFRRWLQAKIDWLQAFPTVQRLEGDHIDSQGLVEEARCYA</sequence>
<accession>A0A518K5J0</accession>
<evidence type="ECO:0000313" key="1">
    <source>
        <dbReference type="EMBL" id="QDV73061.1"/>
    </source>
</evidence>
<dbReference type="AlphaFoldDB" id="A0A518K5J0"/>
<organism evidence="1 2">
    <name type="scientific">Botrimarina mediterranea</name>
    <dbReference type="NCBI Taxonomy" id="2528022"/>
    <lineage>
        <taxon>Bacteria</taxon>
        <taxon>Pseudomonadati</taxon>
        <taxon>Planctomycetota</taxon>
        <taxon>Planctomycetia</taxon>
        <taxon>Pirellulales</taxon>
        <taxon>Lacipirellulaceae</taxon>
        <taxon>Botrimarina</taxon>
    </lineage>
</organism>
<dbReference type="EMBL" id="CP036349">
    <property type="protein sequence ID" value="QDV73061.1"/>
    <property type="molecule type" value="Genomic_DNA"/>
</dbReference>
<dbReference type="RefSeq" id="WP_261342289.1">
    <property type="nucleotide sequence ID" value="NZ_CP036349.1"/>
</dbReference>
<name>A0A518K5J0_9BACT</name>
<keyword evidence="2" id="KW-1185">Reference proteome</keyword>
<dbReference type="KEGG" id="bmei:Spa11_12500"/>